<evidence type="ECO:0000259" key="2">
    <source>
        <dbReference type="Pfam" id="PF25231"/>
    </source>
</evidence>
<feature type="domain" description="DUF7847" evidence="2">
    <location>
        <begin position="154"/>
        <end position="234"/>
    </location>
</feature>
<dbReference type="InterPro" id="IPR057169">
    <property type="entry name" value="DUF7847"/>
</dbReference>
<reference evidence="3 4" key="1">
    <citation type="journal article" date="2016" name="Front. Microbiol.">
        <title>Single-Cell (Meta-)Genomics of a Dimorphic Candidatus Thiomargarita nelsonii Reveals Genomic Plasticity.</title>
        <authorList>
            <person name="Flood B.E."/>
            <person name="Fliss P."/>
            <person name="Jones D.S."/>
            <person name="Dick G.J."/>
            <person name="Jain S."/>
            <person name="Kaster A.K."/>
            <person name="Winkel M."/>
            <person name="Mussmann M."/>
            <person name="Bailey J."/>
        </authorList>
    </citation>
    <scope>NUCLEOTIDE SEQUENCE [LARGE SCALE GENOMIC DNA]</scope>
    <source>
        <strain evidence="3">Hydrate Ridge</strain>
    </source>
</reference>
<feature type="transmembrane region" description="Helical" evidence="1">
    <location>
        <begin position="249"/>
        <end position="265"/>
    </location>
</feature>
<dbReference type="Proteomes" id="UP000030428">
    <property type="component" value="Unassembled WGS sequence"/>
</dbReference>
<evidence type="ECO:0000313" key="4">
    <source>
        <dbReference type="Proteomes" id="UP000030428"/>
    </source>
</evidence>
<organism evidence="3 4">
    <name type="scientific">Candidatus Thiomargarita nelsonii</name>
    <dbReference type="NCBI Taxonomy" id="1003181"/>
    <lineage>
        <taxon>Bacteria</taxon>
        <taxon>Pseudomonadati</taxon>
        <taxon>Pseudomonadota</taxon>
        <taxon>Gammaproteobacteria</taxon>
        <taxon>Thiotrichales</taxon>
        <taxon>Thiotrichaceae</taxon>
        <taxon>Thiomargarita</taxon>
    </lineage>
</organism>
<dbReference type="EMBL" id="JSZA02000068">
    <property type="protein sequence ID" value="KHD11861.1"/>
    <property type="molecule type" value="Genomic_DNA"/>
</dbReference>
<sequence>MVRKTLHDKMLRHLVGVQDLSWTSKVKINREYHIHMFELPTKPQSTAKILEDGFKLFILCFPKVLPLALADAALSVLLYWLIPELNSPDMIILMNAMTDSMPYFILYMIIMLLLQTAIFYRINAILTQSDRGNFDALLQAGKKLLPIFLATWLYTFLVAIGLMVIIPGILFAVSLRFFTPLILFENATIFQSLQRSHQLVWGNWWRTALILMVPLFISMFIGVIASTVASGIFADKWLEQVTYLTMDKLFNPLFYAIMLLQYYALQSEPVEKHFVA</sequence>
<feature type="transmembrane region" description="Helical" evidence="1">
    <location>
        <begin position="64"/>
        <end position="82"/>
    </location>
</feature>
<protein>
    <recommendedName>
        <fullName evidence="2">DUF7847 domain-containing protein</fullName>
    </recommendedName>
</protein>
<evidence type="ECO:0000256" key="1">
    <source>
        <dbReference type="SAM" id="Phobius"/>
    </source>
</evidence>
<feature type="transmembrane region" description="Helical" evidence="1">
    <location>
        <begin position="102"/>
        <end position="123"/>
    </location>
</feature>
<feature type="transmembrane region" description="Helical" evidence="1">
    <location>
        <begin position="144"/>
        <end position="163"/>
    </location>
</feature>
<comment type="caution">
    <text evidence="3">The sequence shown here is derived from an EMBL/GenBank/DDBJ whole genome shotgun (WGS) entry which is preliminary data.</text>
</comment>
<name>A0A0A6S6S9_9GAMM</name>
<keyword evidence="1" id="KW-0812">Transmembrane</keyword>
<evidence type="ECO:0000313" key="3">
    <source>
        <dbReference type="EMBL" id="KHD11861.1"/>
    </source>
</evidence>
<gene>
    <name evidence="3" type="ORF">PN36_17685</name>
</gene>
<accession>A0A0A6S6S9</accession>
<dbReference type="Pfam" id="PF25231">
    <property type="entry name" value="DUF7847"/>
    <property type="match status" value="1"/>
</dbReference>
<proteinExistence type="predicted"/>
<keyword evidence="4" id="KW-1185">Reference proteome</keyword>
<feature type="transmembrane region" description="Helical" evidence="1">
    <location>
        <begin position="208"/>
        <end position="229"/>
    </location>
</feature>
<keyword evidence="1" id="KW-0472">Membrane</keyword>
<dbReference type="AlphaFoldDB" id="A0A0A6S6S9"/>
<keyword evidence="1" id="KW-1133">Transmembrane helix</keyword>